<sequence>MERELLNCWEFKNCGREPGGRNSALLGVCSVALEEEIDGIHGGKNAGRCCWLIASSYGSKGPFGCFGGGFTKCEECDFYHMVKEDSDLLVVA</sequence>
<dbReference type="InterPro" id="IPR054687">
    <property type="entry name" value="Two-CW_dom"/>
</dbReference>
<name>A0AAU8M057_9BACT</name>
<evidence type="ECO:0000313" key="1">
    <source>
        <dbReference type="EMBL" id="XCN74523.1"/>
    </source>
</evidence>
<organism evidence="1">
    <name type="scientific">Candidatus Electrothrix aestuarii</name>
    <dbReference type="NCBI Taxonomy" id="3062594"/>
    <lineage>
        <taxon>Bacteria</taxon>
        <taxon>Pseudomonadati</taxon>
        <taxon>Thermodesulfobacteriota</taxon>
        <taxon>Desulfobulbia</taxon>
        <taxon>Desulfobulbales</taxon>
        <taxon>Desulfobulbaceae</taxon>
        <taxon>Candidatus Electrothrix</taxon>
    </lineage>
</organism>
<accession>A0AAU8M057</accession>
<reference evidence="1" key="1">
    <citation type="journal article" date="2024" name="Syst. Appl. Microbiol.">
        <title>First single-strain enrichments of Electrothrix cable bacteria, description of E. aestuarii sp. nov. and E. rattekaaiensis sp. nov., and proposal of a cable bacteria taxonomy following the rules of the SeqCode.</title>
        <authorList>
            <person name="Plum-Jensen L.E."/>
            <person name="Schramm A."/>
            <person name="Marshall I.P.G."/>
        </authorList>
    </citation>
    <scope>NUCLEOTIDE SEQUENCE</scope>
    <source>
        <strain evidence="1">Rat1</strain>
    </source>
</reference>
<protein>
    <submittedName>
        <fullName evidence="1">Two-CW domain-containing protein</fullName>
    </submittedName>
</protein>
<dbReference type="EMBL" id="CP159373">
    <property type="protein sequence ID" value="XCN74523.1"/>
    <property type="molecule type" value="Genomic_DNA"/>
</dbReference>
<reference evidence="1" key="2">
    <citation type="submission" date="2024-06" db="EMBL/GenBank/DDBJ databases">
        <authorList>
            <person name="Plum-Jensen L.E."/>
            <person name="Schramm A."/>
            <person name="Marshall I.P.G."/>
        </authorList>
    </citation>
    <scope>NUCLEOTIDE SEQUENCE</scope>
    <source>
        <strain evidence="1">Rat1</strain>
    </source>
</reference>
<dbReference type="NCBIfam" id="NF045718">
    <property type="entry name" value="two_CW_domain"/>
    <property type="match status" value="1"/>
</dbReference>
<dbReference type="AlphaFoldDB" id="A0AAU8M057"/>
<proteinExistence type="predicted"/>
<gene>
    <name evidence="1" type="ORF">Q3M24_07200</name>
</gene>
<dbReference type="KEGG" id="eaj:Q3M24_07200"/>